<feature type="region of interest" description="Disordered" evidence="1">
    <location>
        <begin position="1"/>
        <end position="36"/>
    </location>
</feature>
<proteinExistence type="predicted"/>
<dbReference type="Proteomes" id="UP000036681">
    <property type="component" value="Unplaced"/>
</dbReference>
<keyword evidence="2" id="KW-1185">Reference proteome</keyword>
<reference evidence="3" key="1">
    <citation type="submission" date="2017-02" db="UniProtKB">
        <authorList>
            <consortium name="WormBaseParasite"/>
        </authorList>
    </citation>
    <scope>IDENTIFICATION</scope>
</reference>
<sequence length="81" mass="9349">MKCFATSEHQRKTSLPGSSKMPLEHLEEEESEASRELTEYPVWQRHDTATHTHSELEARKGHLKMNAEEEKAALHKRDGSH</sequence>
<name>A0A0M3HZS4_ASCLU</name>
<evidence type="ECO:0000313" key="2">
    <source>
        <dbReference type="Proteomes" id="UP000036681"/>
    </source>
</evidence>
<dbReference type="AlphaFoldDB" id="A0A0M3HZS4"/>
<accession>A0A0M3HZS4</accession>
<organism evidence="2 3">
    <name type="scientific">Ascaris lumbricoides</name>
    <name type="common">Giant roundworm</name>
    <dbReference type="NCBI Taxonomy" id="6252"/>
    <lineage>
        <taxon>Eukaryota</taxon>
        <taxon>Metazoa</taxon>
        <taxon>Ecdysozoa</taxon>
        <taxon>Nematoda</taxon>
        <taxon>Chromadorea</taxon>
        <taxon>Rhabditida</taxon>
        <taxon>Spirurina</taxon>
        <taxon>Ascaridomorpha</taxon>
        <taxon>Ascaridoidea</taxon>
        <taxon>Ascarididae</taxon>
        <taxon>Ascaris</taxon>
    </lineage>
</organism>
<protein>
    <submittedName>
        <fullName evidence="3">Uncharacterized protein</fullName>
    </submittedName>
</protein>
<evidence type="ECO:0000313" key="3">
    <source>
        <dbReference type="WBParaSite" id="ALUE_0000925701-mRNA-1"/>
    </source>
</evidence>
<evidence type="ECO:0000256" key="1">
    <source>
        <dbReference type="SAM" id="MobiDB-lite"/>
    </source>
</evidence>
<dbReference type="WBParaSite" id="ALUE_0000925701-mRNA-1">
    <property type="protein sequence ID" value="ALUE_0000925701-mRNA-1"/>
    <property type="gene ID" value="ALUE_0000925701"/>
</dbReference>